<protein>
    <submittedName>
        <fullName evidence="2">Uncharacterized protein</fullName>
    </submittedName>
</protein>
<reference evidence="2 3" key="1">
    <citation type="submission" date="2016-03" db="EMBL/GenBank/DDBJ databases">
        <authorList>
            <person name="Ploux O."/>
        </authorList>
    </citation>
    <scope>NUCLEOTIDE SEQUENCE [LARGE SCALE GENOMIC DNA]</scope>
    <source>
        <strain evidence="2 3">R-45378</strain>
    </source>
</reference>
<feature type="transmembrane region" description="Helical" evidence="1">
    <location>
        <begin position="112"/>
        <end position="131"/>
    </location>
</feature>
<evidence type="ECO:0000256" key="1">
    <source>
        <dbReference type="SAM" id="Phobius"/>
    </source>
</evidence>
<keyword evidence="1" id="KW-0472">Membrane</keyword>
<keyword evidence="1" id="KW-1133">Transmembrane helix</keyword>
<sequence>MDIIRQYFPLCWLNVSVLNLPRSTRFFKHNLIFYFTIVFFIQFNMVDDIDSILEVLLETSLTLAFIALVLLLNGTIDAFIQVSSAVLFCENVVALFLAPILFWATVAEDTPSYMTLALFLLWDLIIVGRIFKDVLRVNNAAGLVVALFYFLTSYGGAYGLYSLLVG</sequence>
<keyword evidence="1" id="KW-0812">Transmembrane</keyword>
<accession>A0A177NLR2</accession>
<feature type="transmembrane region" description="Helical" evidence="1">
    <location>
        <begin position="31"/>
        <end position="46"/>
    </location>
</feature>
<organism evidence="2 3">
    <name type="scientific">Methylomonas koyamae</name>
    <dbReference type="NCBI Taxonomy" id="702114"/>
    <lineage>
        <taxon>Bacteria</taxon>
        <taxon>Pseudomonadati</taxon>
        <taxon>Pseudomonadota</taxon>
        <taxon>Gammaproteobacteria</taxon>
        <taxon>Methylococcales</taxon>
        <taxon>Methylococcaceae</taxon>
        <taxon>Methylomonas</taxon>
    </lineage>
</organism>
<name>A0A177NLR2_9GAMM</name>
<dbReference type="AlphaFoldDB" id="A0A177NLR2"/>
<dbReference type="EMBL" id="LUUJ01000057">
    <property type="protein sequence ID" value="OAI18514.1"/>
    <property type="molecule type" value="Genomic_DNA"/>
</dbReference>
<feature type="transmembrane region" description="Helical" evidence="1">
    <location>
        <begin position="143"/>
        <end position="164"/>
    </location>
</feature>
<evidence type="ECO:0000313" key="3">
    <source>
        <dbReference type="Proteomes" id="UP000077857"/>
    </source>
</evidence>
<dbReference type="Proteomes" id="UP000077857">
    <property type="component" value="Unassembled WGS sequence"/>
</dbReference>
<comment type="caution">
    <text evidence="2">The sequence shown here is derived from an EMBL/GenBank/DDBJ whole genome shotgun (WGS) entry which is preliminary data.</text>
</comment>
<feature type="transmembrane region" description="Helical" evidence="1">
    <location>
        <begin position="52"/>
        <end position="73"/>
    </location>
</feature>
<dbReference type="OrthoDB" id="5568107at2"/>
<gene>
    <name evidence="2" type="ORF">A1507_09140</name>
</gene>
<evidence type="ECO:0000313" key="2">
    <source>
        <dbReference type="EMBL" id="OAI18514.1"/>
    </source>
</evidence>
<feature type="transmembrane region" description="Helical" evidence="1">
    <location>
        <begin position="85"/>
        <end position="106"/>
    </location>
</feature>
<dbReference type="RefSeq" id="WP_064022206.1">
    <property type="nucleotide sequence ID" value="NZ_CP133985.1"/>
</dbReference>
<proteinExistence type="predicted"/>